<dbReference type="HAMAP" id="MF_01930">
    <property type="entry name" value="PurN"/>
    <property type="match status" value="1"/>
</dbReference>
<dbReference type="Pfam" id="PF00551">
    <property type="entry name" value="Formyl_trans_N"/>
    <property type="match status" value="1"/>
</dbReference>
<dbReference type="Gene3D" id="3.40.50.170">
    <property type="entry name" value="Formyl transferase, N-terminal domain"/>
    <property type="match status" value="1"/>
</dbReference>
<accession>A0A7V4WUN3</accession>
<feature type="site" description="Raises pKa of active site His" evidence="4">
    <location>
        <position position="147"/>
    </location>
</feature>
<evidence type="ECO:0000313" key="6">
    <source>
        <dbReference type="EMBL" id="HGY54496.1"/>
    </source>
</evidence>
<evidence type="ECO:0000256" key="3">
    <source>
        <dbReference type="ARBA" id="ARBA00022755"/>
    </source>
</evidence>
<dbReference type="InterPro" id="IPR004607">
    <property type="entry name" value="GART"/>
</dbReference>
<dbReference type="EMBL" id="DRQG01000021">
    <property type="protein sequence ID" value="HGY54496.1"/>
    <property type="molecule type" value="Genomic_DNA"/>
</dbReference>
<dbReference type="UniPathway" id="UPA00074">
    <property type="reaction ID" value="UER00126"/>
</dbReference>
<dbReference type="PANTHER" id="PTHR43369">
    <property type="entry name" value="PHOSPHORIBOSYLGLYCINAMIDE FORMYLTRANSFERASE"/>
    <property type="match status" value="1"/>
</dbReference>
<dbReference type="PANTHER" id="PTHR43369:SF2">
    <property type="entry name" value="PHOSPHORIBOSYLGLYCINAMIDE FORMYLTRANSFERASE"/>
    <property type="match status" value="1"/>
</dbReference>
<dbReference type="InterPro" id="IPR002376">
    <property type="entry name" value="Formyl_transf_N"/>
</dbReference>
<feature type="binding site" evidence="4">
    <location>
        <begin position="92"/>
        <end position="95"/>
    </location>
    <ligand>
        <name>(6R)-10-formyltetrahydrofolate</name>
        <dbReference type="ChEBI" id="CHEBI:195366"/>
    </ligand>
</feature>
<evidence type="ECO:0000256" key="4">
    <source>
        <dbReference type="HAMAP-Rule" id="MF_01930"/>
    </source>
</evidence>
<gene>
    <name evidence="4 6" type="primary">purN</name>
    <name evidence="6" type="ORF">ENK44_02215</name>
</gene>
<dbReference type="InterPro" id="IPR036477">
    <property type="entry name" value="Formyl_transf_N_sf"/>
</dbReference>
<keyword evidence="2 4" id="KW-0808">Transferase</keyword>
<feature type="binding site" evidence="4">
    <location>
        <position position="67"/>
    </location>
    <ligand>
        <name>(6R)-10-formyltetrahydrofolate</name>
        <dbReference type="ChEBI" id="CHEBI:195366"/>
    </ligand>
</feature>
<dbReference type="NCBIfam" id="TIGR00639">
    <property type="entry name" value="PurN"/>
    <property type="match status" value="1"/>
</dbReference>
<feature type="domain" description="Formyl transferase N-terminal" evidence="5">
    <location>
        <begin position="3"/>
        <end position="184"/>
    </location>
</feature>
<dbReference type="CDD" id="cd08645">
    <property type="entry name" value="FMT_core_GART"/>
    <property type="match status" value="1"/>
</dbReference>
<evidence type="ECO:0000256" key="1">
    <source>
        <dbReference type="ARBA" id="ARBA00005054"/>
    </source>
</evidence>
<protein>
    <recommendedName>
        <fullName evidence="4">Phosphoribosylglycinamide formyltransferase</fullName>
        <ecNumber evidence="4">2.1.2.2</ecNumber>
    </recommendedName>
    <alternativeName>
        <fullName evidence="4">5'-phosphoribosylglycinamide transformylase</fullName>
    </alternativeName>
    <alternativeName>
        <fullName evidence="4">GAR transformylase</fullName>
        <shortName evidence="4">GART</shortName>
    </alternativeName>
</protein>
<feature type="binding site" evidence="4">
    <location>
        <begin position="13"/>
        <end position="15"/>
    </location>
    <ligand>
        <name>N(1)-(5-phospho-beta-D-ribosyl)glycinamide</name>
        <dbReference type="ChEBI" id="CHEBI:143788"/>
    </ligand>
</feature>
<dbReference type="EC" id="2.1.2.2" evidence="4"/>
<name>A0A7V4WUN3_CALAY</name>
<dbReference type="GO" id="GO:0005737">
    <property type="term" value="C:cytoplasm"/>
    <property type="evidence" value="ECO:0007669"/>
    <property type="project" value="TreeGrafter"/>
</dbReference>
<comment type="catalytic activity">
    <reaction evidence="4">
        <text>N(1)-(5-phospho-beta-D-ribosyl)glycinamide + (6R)-10-formyltetrahydrofolate = N(2)-formyl-N(1)-(5-phospho-beta-D-ribosyl)glycinamide + (6S)-5,6,7,8-tetrahydrofolate + H(+)</text>
        <dbReference type="Rhea" id="RHEA:15053"/>
        <dbReference type="ChEBI" id="CHEBI:15378"/>
        <dbReference type="ChEBI" id="CHEBI:57453"/>
        <dbReference type="ChEBI" id="CHEBI:143788"/>
        <dbReference type="ChEBI" id="CHEBI:147286"/>
        <dbReference type="ChEBI" id="CHEBI:195366"/>
        <dbReference type="EC" id="2.1.2.2"/>
    </reaction>
</comment>
<proteinExistence type="inferred from homology"/>
<sequence length="192" mass="21477">MKKRIAIFISGRGSNMEAIVRNTQTGLLKDCCEIALVFSNKPRAKGLEIAAGLGLSTASIPSKGKKREEFDAEVVRLLEPYRVDYIVLAGFMRILSPVLIRAYPNRIINIHPADTKAFQGVGAYEWAWENRLEKTYITVHYVDEGVDTGPVIAQQEVDLRGAASLQEIERRGLAVEHELYSKALRKVFIMGE</sequence>
<dbReference type="Proteomes" id="UP000885779">
    <property type="component" value="Unassembled WGS sequence"/>
</dbReference>
<dbReference type="GO" id="GO:0006189">
    <property type="term" value="P:'de novo' IMP biosynthetic process"/>
    <property type="evidence" value="ECO:0007669"/>
    <property type="project" value="UniProtKB-UniRule"/>
</dbReference>
<dbReference type="GO" id="GO:0004644">
    <property type="term" value="F:phosphoribosylglycinamide formyltransferase activity"/>
    <property type="evidence" value="ECO:0007669"/>
    <property type="project" value="UniProtKB-UniRule"/>
</dbReference>
<organism evidence="6">
    <name type="scientific">Caldithrix abyssi</name>
    <dbReference type="NCBI Taxonomy" id="187145"/>
    <lineage>
        <taxon>Bacteria</taxon>
        <taxon>Pseudomonadati</taxon>
        <taxon>Calditrichota</taxon>
        <taxon>Calditrichia</taxon>
        <taxon>Calditrichales</taxon>
        <taxon>Calditrichaceae</taxon>
        <taxon>Caldithrix</taxon>
    </lineage>
</organism>
<evidence type="ECO:0000259" key="5">
    <source>
        <dbReference type="Pfam" id="PF00551"/>
    </source>
</evidence>
<comment type="caution">
    <text evidence="6">The sequence shown here is derived from an EMBL/GenBank/DDBJ whole genome shotgun (WGS) entry which is preliminary data.</text>
</comment>
<comment type="function">
    <text evidence="4">Catalyzes the transfer of a formyl group from 10-formyltetrahydrofolate to 5-phospho-ribosyl-glycinamide (GAR), producing 5-phospho-ribosyl-N-formylglycinamide (FGAR) and tetrahydrofolate.</text>
</comment>
<comment type="similarity">
    <text evidence="4">Belongs to the GART family.</text>
</comment>
<reference evidence="6" key="1">
    <citation type="journal article" date="2020" name="mSystems">
        <title>Genome- and Community-Level Interaction Insights into Carbon Utilization and Element Cycling Functions of Hydrothermarchaeota in Hydrothermal Sediment.</title>
        <authorList>
            <person name="Zhou Z."/>
            <person name="Liu Y."/>
            <person name="Xu W."/>
            <person name="Pan J."/>
            <person name="Luo Z.H."/>
            <person name="Li M."/>
        </authorList>
    </citation>
    <scope>NUCLEOTIDE SEQUENCE [LARGE SCALE GENOMIC DNA]</scope>
    <source>
        <strain evidence="6">HyVt-577</strain>
    </source>
</reference>
<evidence type="ECO:0000256" key="2">
    <source>
        <dbReference type="ARBA" id="ARBA00022679"/>
    </source>
</evidence>
<dbReference type="AlphaFoldDB" id="A0A7V4WUN3"/>
<dbReference type="SUPFAM" id="SSF53328">
    <property type="entry name" value="Formyltransferase"/>
    <property type="match status" value="1"/>
</dbReference>
<keyword evidence="3 4" id="KW-0658">Purine biosynthesis</keyword>
<feature type="active site" description="Proton donor" evidence="4">
    <location>
        <position position="111"/>
    </location>
</feature>
<feature type="binding site" evidence="4">
    <location>
        <position position="109"/>
    </location>
    <ligand>
        <name>(6R)-10-formyltetrahydrofolate</name>
        <dbReference type="ChEBI" id="CHEBI:195366"/>
    </ligand>
</feature>
<comment type="pathway">
    <text evidence="1 4">Purine metabolism; IMP biosynthesis via de novo pathway; N(2)-formyl-N(1)-(5-phospho-D-ribosyl)glycinamide from N(1)-(5-phospho-D-ribosyl)glycinamide (10-formyl THF route): step 1/1.</text>
</comment>